<dbReference type="EC" id="1.3.1.76" evidence="2"/>
<dbReference type="Gene3D" id="3.40.50.720">
    <property type="entry name" value="NAD(P)-binding Rossmann-like Domain"/>
    <property type="match status" value="1"/>
</dbReference>
<evidence type="ECO:0000256" key="4">
    <source>
        <dbReference type="ARBA" id="ARBA00023027"/>
    </source>
</evidence>
<accession>A0A8S0XXH9</accession>
<keyword evidence="5" id="KW-0627">Porphyrin biosynthesis</keyword>
<dbReference type="InterPro" id="IPR036291">
    <property type="entry name" value="NAD(P)-bd_dom_sf"/>
</dbReference>
<keyword evidence="11" id="KW-1185">Reference proteome</keyword>
<reference evidence="10" key="1">
    <citation type="submission" date="2014-11" db="EMBL/GenBank/DDBJ databases">
        <authorList>
            <person name="Hornung B.V."/>
        </authorList>
    </citation>
    <scope>NUCLEOTIDE SEQUENCE</scope>
    <source>
        <strain evidence="10">INE</strain>
    </source>
</reference>
<evidence type="ECO:0000256" key="5">
    <source>
        <dbReference type="ARBA" id="ARBA00023244"/>
    </source>
</evidence>
<dbReference type="PANTHER" id="PTHR35330">
    <property type="entry name" value="SIROHEME BIOSYNTHESIS PROTEIN MET8"/>
    <property type="match status" value="1"/>
</dbReference>
<dbReference type="Proteomes" id="UP000836597">
    <property type="component" value="Chromosome"/>
</dbReference>
<evidence type="ECO:0000256" key="3">
    <source>
        <dbReference type="ARBA" id="ARBA00023002"/>
    </source>
</evidence>
<dbReference type="GO" id="GO:0004325">
    <property type="term" value="F:ferrochelatase activity"/>
    <property type="evidence" value="ECO:0007669"/>
    <property type="project" value="InterPro"/>
</dbReference>
<evidence type="ECO:0000256" key="2">
    <source>
        <dbReference type="ARBA" id="ARBA00012400"/>
    </source>
</evidence>
<dbReference type="AlphaFoldDB" id="A0A8S0XXH9"/>
<dbReference type="PANTHER" id="PTHR35330:SF1">
    <property type="entry name" value="SIROHEME BIOSYNTHESIS PROTEIN MET8"/>
    <property type="match status" value="1"/>
</dbReference>
<dbReference type="InterPro" id="IPR006367">
    <property type="entry name" value="Sirohaem_synthase_N"/>
</dbReference>
<dbReference type="InterPro" id="IPR028161">
    <property type="entry name" value="Met8-like"/>
</dbReference>
<dbReference type="GO" id="GO:0032259">
    <property type="term" value="P:methylation"/>
    <property type="evidence" value="ECO:0007669"/>
    <property type="project" value="UniProtKB-KW"/>
</dbReference>
<keyword evidence="4" id="KW-0520">NAD</keyword>
<reference evidence="9" key="2">
    <citation type="submission" date="2020-01" db="EMBL/GenBank/DDBJ databases">
        <authorList>
            <person name="Hornung B."/>
        </authorList>
    </citation>
    <scope>NUCLEOTIDE SEQUENCE</scope>
    <source>
        <strain evidence="9">PacBioINE</strain>
    </source>
</reference>
<dbReference type="Pfam" id="PF10414">
    <property type="entry name" value="CysG_dimeriser"/>
    <property type="match status" value="1"/>
</dbReference>
<dbReference type="EMBL" id="CDGJ01000110">
    <property type="protein sequence ID" value="CEJ09034.1"/>
    <property type="molecule type" value="Genomic_DNA"/>
</dbReference>
<protein>
    <recommendedName>
        <fullName evidence="2">precorrin-2 dehydrogenase</fullName>
        <ecNumber evidence="2">1.3.1.76</ecNumber>
    </recommendedName>
</protein>
<evidence type="ECO:0000256" key="6">
    <source>
        <dbReference type="ARBA" id="ARBA00047561"/>
    </source>
</evidence>
<name>A0A8S0XXH9_9FIRM</name>
<proteinExistence type="predicted"/>
<dbReference type="NCBIfam" id="TIGR01470">
    <property type="entry name" value="cysG_Nterm"/>
    <property type="match status" value="1"/>
</dbReference>
<dbReference type="GO" id="GO:0019354">
    <property type="term" value="P:siroheme biosynthetic process"/>
    <property type="evidence" value="ECO:0007669"/>
    <property type="project" value="InterPro"/>
</dbReference>
<dbReference type="InterPro" id="IPR028281">
    <property type="entry name" value="Sirohaem_synthase_central"/>
</dbReference>
<organism evidence="9">
    <name type="scientific">Acididesulfobacillus acetoxydans</name>
    <dbReference type="NCBI Taxonomy" id="1561005"/>
    <lineage>
        <taxon>Bacteria</taxon>
        <taxon>Bacillati</taxon>
        <taxon>Bacillota</taxon>
        <taxon>Clostridia</taxon>
        <taxon>Eubacteriales</taxon>
        <taxon>Peptococcaceae</taxon>
        <taxon>Acididesulfobacillus</taxon>
    </lineage>
</organism>
<dbReference type="Gene3D" id="1.10.8.610">
    <property type="entry name" value="SirC, precorrin-2 dehydrogenase, C-terminal helical domain-like"/>
    <property type="match status" value="1"/>
</dbReference>
<dbReference type="Pfam" id="PF14824">
    <property type="entry name" value="Sirohm_synth_M"/>
    <property type="match status" value="1"/>
</dbReference>
<evidence type="ECO:0000313" key="9">
    <source>
        <dbReference type="EMBL" id="CAA7601747.1"/>
    </source>
</evidence>
<dbReference type="SUPFAM" id="SSF75615">
    <property type="entry name" value="Siroheme synthase middle domains-like"/>
    <property type="match status" value="1"/>
</dbReference>
<comment type="pathway">
    <text evidence="1">Porphyrin-containing compound metabolism; siroheme biosynthesis; sirohydrochlorin from precorrin-2: step 1/1.</text>
</comment>
<evidence type="ECO:0000259" key="8">
    <source>
        <dbReference type="Pfam" id="PF14824"/>
    </source>
</evidence>
<dbReference type="GO" id="GO:0008168">
    <property type="term" value="F:methyltransferase activity"/>
    <property type="evidence" value="ECO:0007669"/>
    <property type="project" value="UniProtKB-KW"/>
</dbReference>
<dbReference type="RefSeq" id="WP_240985233.1">
    <property type="nucleotide sequence ID" value="NZ_CDGJ01000110.1"/>
</dbReference>
<evidence type="ECO:0000313" key="10">
    <source>
        <dbReference type="EMBL" id="CEJ09034.1"/>
    </source>
</evidence>
<keyword evidence="9" id="KW-0489">Methyltransferase</keyword>
<keyword evidence="9" id="KW-0808">Transferase</keyword>
<sequence>MSQYYPVFMDLKEKEVLVVGGGAVAERKIVTLLAHSARVRVVAPALIPPLLSLVREGKCLWEQKEYADGDVRDALLVFSCTDKEEVNARVAADARAMARWVNVADDPDKCGFIVPSILERGDLTIAVSTAGSSPLVARQIRAEIEQSYGEEMAEYLALLKKWRVEVKRSLPPEKRAEFWAGVTDGKVRNLIEQGQVKLAEGVVEQCFRSLLV</sequence>
<evidence type="ECO:0000256" key="1">
    <source>
        <dbReference type="ARBA" id="ARBA00005010"/>
    </source>
</evidence>
<dbReference type="EMBL" id="LR746496">
    <property type="protein sequence ID" value="CAA7601747.1"/>
    <property type="molecule type" value="Genomic_DNA"/>
</dbReference>
<evidence type="ECO:0000259" key="7">
    <source>
        <dbReference type="Pfam" id="PF10414"/>
    </source>
</evidence>
<dbReference type="SUPFAM" id="SSF51735">
    <property type="entry name" value="NAD(P)-binding Rossmann-fold domains"/>
    <property type="match status" value="1"/>
</dbReference>
<dbReference type="GO" id="GO:0043115">
    <property type="term" value="F:precorrin-2 dehydrogenase activity"/>
    <property type="evidence" value="ECO:0007669"/>
    <property type="project" value="UniProtKB-EC"/>
</dbReference>
<gene>
    <name evidence="9" type="ORF">DEACI_2415</name>
    <name evidence="10" type="ORF">DEACI_3517</name>
</gene>
<dbReference type="InterPro" id="IPR019478">
    <property type="entry name" value="Sirohaem_synthase_dimer_dom"/>
</dbReference>
<keyword evidence="3 9" id="KW-0560">Oxidoreductase</keyword>
<dbReference type="Proteomes" id="UP001071230">
    <property type="component" value="Unassembled WGS sequence"/>
</dbReference>
<feature type="domain" description="Siroheme synthase central" evidence="8">
    <location>
        <begin position="120"/>
        <end position="147"/>
    </location>
</feature>
<evidence type="ECO:0000313" key="11">
    <source>
        <dbReference type="Proteomes" id="UP001071230"/>
    </source>
</evidence>
<keyword evidence="9" id="KW-0456">Lyase</keyword>
<dbReference type="KEGG" id="aacx:DEACI_2415"/>
<dbReference type="Pfam" id="PF13241">
    <property type="entry name" value="NAD_binding_7"/>
    <property type="match status" value="1"/>
</dbReference>
<comment type="catalytic activity">
    <reaction evidence="6">
        <text>precorrin-2 + NAD(+) = sirohydrochlorin + NADH + 2 H(+)</text>
        <dbReference type="Rhea" id="RHEA:15613"/>
        <dbReference type="ChEBI" id="CHEBI:15378"/>
        <dbReference type="ChEBI" id="CHEBI:57540"/>
        <dbReference type="ChEBI" id="CHEBI:57945"/>
        <dbReference type="ChEBI" id="CHEBI:58351"/>
        <dbReference type="ChEBI" id="CHEBI:58827"/>
        <dbReference type="EC" id="1.3.1.76"/>
    </reaction>
</comment>
<feature type="domain" description="Sirohaem synthase dimerisation" evidence="7">
    <location>
        <begin position="157"/>
        <end position="205"/>
    </location>
</feature>
<dbReference type="InterPro" id="IPR042518">
    <property type="entry name" value="SirC_C"/>
</dbReference>